<evidence type="ECO:0000313" key="3">
    <source>
        <dbReference type="EMBL" id="CCC51040.1"/>
    </source>
</evidence>
<feature type="region of interest" description="Disordered" evidence="2">
    <location>
        <begin position="577"/>
        <end position="603"/>
    </location>
</feature>
<dbReference type="PROSITE" id="PS50096">
    <property type="entry name" value="IQ"/>
    <property type="match status" value="10"/>
</dbReference>
<organism evidence="3">
    <name type="scientific">Trypanosoma vivax (strain Y486)</name>
    <dbReference type="NCBI Taxonomy" id="1055687"/>
    <lineage>
        <taxon>Eukaryota</taxon>
        <taxon>Discoba</taxon>
        <taxon>Euglenozoa</taxon>
        <taxon>Kinetoplastea</taxon>
        <taxon>Metakinetoplastina</taxon>
        <taxon>Trypanosomatida</taxon>
        <taxon>Trypanosomatidae</taxon>
        <taxon>Trypanosoma</taxon>
        <taxon>Duttonella</taxon>
    </lineage>
</organism>
<keyword evidence="1" id="KW-0175">Coiled coil</keyword>
<evidence type="ECO:0000256" key="1">
    <source>
        <dbReference type="SAM" id="Coils"/>
    </source>
</evidence>
<dbReference type="SUPFAM" id="SSF48452">
    <property type="entry name" value="TPR-like"/>
    <property type="match status" value="2"/>
</dbReference>
<reference evidence="3" key="1">
    <citation type="journal article" date="2012" name="Proc. Natl. Acad. Sci. U.S.A.">
        <title>Antigenic diversity is generated by distinct evolutionary mechanisms in African trypanosome species.</title>
        <authorList>
            <person name="Jackson A.P."/>
            <person name="Berry A."/>
            <person name="Aslett M."/>
            <person name="Allison H.C."/>
            <person name="Burton P."/>
            <person name="Vavrova-Anderson J."/>
            <person name="Brown R."/>
            <person name="Browne H."/>
            <person name="Corton N."/>
            <person name="Hauser H."/>
            <person name="Gamble J."/>
            <person name="Gilderthorp R."/>
            <person name="Marcello L."/>
            <person name="McQuillan J."/>
            <person name="Otto T.D."/>
            <person name="Quail M.A."/>
            <person name="Sanders M.J."/>
            <person name="van Tonder A."/>
            <person name="Ginger M.L."/>
            <person name="Field M.C."/>
            <person name="Barry J.D."/>
            <person name="Hertz-Fowler C."/>
            <person name="Berriman M."/>
        </authorList>
    </citation>
    <scope>NUCLEOTIDE SEQUENCE</scope>
    <source>
        <strain evidence="3">Y486</strain>
    </source>
</reference>
<dbReference type="VEuPathDB" id="TriTrypDB:TvY486_1000940"/>
<gene>
    <name evidence="3" type="ORF">TVY486_1000940</name>
</gene>
<feature type="compositionally biased region" description="Basic and acidic residues" evidence="2">
    <location>
        <begin position="482"/>
        <end position="494"/>
    </location>
</feature>
<feature type="region of interest" description="Disordered" evidence="2">
    <location>
        <begin position="388"/>
        <end position="419"/>
    </location>
</feature>
<name>G0U592_TRYVY</name>
<dbReference type="PANTHER" id="PTHR10699">
    <property type="entry name" value="NEUROMODULIN"/>
    <property type="match status" value="1"/>
</dbReference>
<dbReference type="SMART" id="SM00028">
    <property type="entry name" value="TPR"/>
    <property type="match status" value="4"/>
</dbReference>
<sequence>MPYAEDRRGRRTPSAHEQWMRSLTVDNIIKSANPSDPASVVSAMRFLLRMGTELMEHGNVVESIKCAESVLVLRRAHEHSLSKFIDPIIEEGLIPSCTAEHAAELVLHCNNTAVAAFNNGHFDVAELLLGKALFLTDGRTMEEVNYFPKADSRRVRLRAATLNNLGCMEKRRGRMEESLRYLRQAVDIEVMLNRTAGAAPSTYLNLCTVLNALQRHDEAVIAVEGAIAALDEQLLRQQHDRQLPNSAMMLVVGLYNLGVSLEHRNRPGDNEKAKASYQRALDTSRRYFVDKKCPTVELAMSAIRRIHANPALMTKRADSHPCESTEAVADVSPPTVLKTPAPSGKMPAVDATGVAAENITSPQCAAPSGTNLQTSAFDKLDFSLRNEEEGDTHPQVVSNVPVPEPHAPVVSERPSQDGQVAGNQELLRIGAVQTQQPVEHTATCEDMSHPQRQPSSDVLSCDVDEVPFKNDRTQTVVPETASDTHQHPMQEDAQRSSLLPPVGPSSNPSIYSGAGFPDAHVPAEASPIVGPVTPQALVPLVPLVPLVRAYEQRTSLSQATSQQSGSDALRAHTMPSAMKQLPSPACSGASLPSPGENASVKGSRVSLSFAQDGSPKISGIAGPQGQKRGNMRPHMLSPLQRSIADASTFQSKTGEFVRRSSLANVLEHKEARKSSKDSTNSQADALSLFGRNRFNVSVAPSKRPTMSLNQPPQMTTQEAAAMEKHLLRAHLGQKKAEEVKGSAVAASRNAALAKLKEKEVKRQAREEAAQDVALAEAMYEKFLEGMRAEEARRCNRAASVIQRIWRGCMARTLLLRMVLAAKRIQRSFRIFLVRLLALRLAEEELEKRRRAARQKQEHEAAVVLQTRVRQFLRRLDILRKYLARKMLLNHAARCIQRGFRDYLEWREAHLAALMEAQRLEDERRWQEQMDAARRIQVIFKHYLKRKEEVRNMLEQNKRERAAELIQARVRGVLARAWFRYYKSYRREQELRSAASQKRIIVIQSFARVAIAERFILRTGIQRMNYIKKQILMKSATKIQCQWRCRIARIRMERLRAERAILERRVTRIKRWYLTRVARRRFLEIRQANRCSAAAVKIQRWYRAMKIRCKEREMAKYYAEIARKARLELIRSQSILFIQACARTRISSLFVQSMRMSFLRSTLYAEKFQRVGRGYDGRRRLFLHKCALIREARERVEADRRERMACVIQRAWRCAMAKEKVAELKRRRVAAGMIAGNFRIYMCRKELRSLRDAQRHKEETKAAIVVQRIARQFLRRLELVRIDEYHRKRQQKMLLLMRREEAATIIQAAWRGYVTRVALLREYGEVKALGAHVSKIQRAWRAGKFRESVNRIVQQNWGLRQHRSRAAVQIQCFWRKMVAAETVARLREVNRSRVRNAVVIQRWWRCVLARWVLQALRMQHEEEIALQNHYMEKWDSFVSLINAFARVKVAHHQSIDLRRRQLLARLTDVERDRFLRRCTAATKIQAMYRGHYERVYARGLRREKEERERTKRERELLEKRSAIVIQQAYRRWRACVIVAELRAKRLEQRLAEELERPVKEDPHEVVRELFWVYESMTKCNLMKERLQRMDKRVGSAMKIQWAVRQWLAKRVATNLRQRTIEGHAALIIQRYWAQFRGRKLMHDLERKRNAATIIQAHYRGYLGRLNLQRNQQQKEQDRKCWAQEENRNDAAATVLQSLWRRYVARQVVLRLRIERQLVKDWHASVEAAIAIQQAYRRRRLRRFILNTLPRENN</sequence>
<protein>
    <submittedName>
        <fullName evidence="3">Uncharacterized protein</fullName>
    </submittedName>
</protein>
<evidence type="ECO:0000256" key="2">
    <source>
        <dbReference type="SAM" id="MobiDB-lite"/>
    </source>
</evidence>
<feature type="region of interest" description="Disordered" evidence="2">
    <location>
        <begin position="325"/>
        <end position="344"/>
    </location>
</feature>
<dbReference type="Gene3D" id="1.25.40.10">
    <property type="entry name" value="Tetratricopeptide repeat domain"/>
    <property type="match status" value="1"/>
</dbReference>
<dbReference type="PANTHER" id="PTHR10699:SF11">
    <property type="entry name" value="IGLOO, ISOFORM A"/>
    <property type="match status" value="1"/>
</dbReference>
<dbReference type="CDD" id="cd23767">
    <property type="entry name" value="IQCD"/>
    <property type="match status" value="1"/>
</dbReference>
<dbReference type="InterPro" id="IPR011990">
    <property type="entry name" value="TPR-like_helical_dom_sf"/>
</dbReference>
<proteinExistence type="predicted"/>
<dbReference type="EMBL" id="HE573026">
    <property type="protein sequence ID" value="CCC51040.1"/>
    <property type="molecule type" value="Genomic_DNA"/>
</dbReference>
<feature type="coiled-coil region" evidence="1">
    <location>
        <begin position="1499"/>
        <end position="1555"/>
    </location>
</feature>
<dbReference type="Pfam" id="PF00612">
    <property type="entry name" value="IQ"/>
    <property type="match status" value="9"/>
</dbReference>
<dbReference type="SMART" id="SM00015">
    <property type="entry name" value="IQ"/>
    <property type="match status" value="19"/>
</dbReference>
<feature type="region of interest" description="Disordered" evidence="2">
    <location>
        <begin position="437"/>
        <end position="505"/>
    </location>
</feature>
<accession>G0U592</accession>
<dbReference type="Gene3D" id="1.20.5.190">
    <property type="match status" value="6"/>
</dbReference>
<dbReference type="InterPro" id="IPR019734">
    <property type="entry name" value="TPR_rpt"/>
</dbReference>
<dbReference type="InterPro" id="IPR000048">
    <property type="entry name" value="IQ_motif_EF-hand-BS"/>
</dbReference>
<dbReference type="GO" id="GO:0005516">
    <property type="term" value="F:calmodulin binding"/>
    <property type="evidence" value="ECO:0007669"/>
    <property type="project" value="TreeGrafter"/>
</dbReference>